<evidence type="ECO:0000313" key="2">
    <source>
        <dbReference type="EMBL" id="PJZ70918.1"/>
    </source>
</evidence>
<feature type="transmembrane region" description="Helical" evidence="1">
    <location>
        <begin position="463"/>
        <end position="491"/>
    </location>
</feature>
<keyword evidence="4" id="KW-1185">Reference proteome</keyword>
<evidence type="ECO:0000313" key="3">
    <source>
        <dbReference type="EMBL" id="PJZ74041.1"/>
    </source>
</evidence>
<dbReference type="EMBL" id="NPDZ01000003">
    <property type="protein sequence ID" value="PJZ74041.1"/>
    <property type="molecule type" value="Genomic_DNA"/>
</dbReference>
<evidence type="ECO:0000313" key="4">
    <source>
        <dbReference type="Proteomes" id="UP000231962"/>
    </source>
</evidence>
<accession>A0A2M9ZPZ3</accession>
<dbReference type="EMBL" id="NPDY01000002">
    <property type="protein sequence ID" value="PJZ70918.1"/>
    <property type="molecule type" value="Genomic_DNA"/>
</dbReference>
<name>A0A2M9ZPZ3_9LEPT</name>
<evidence type="ECO:0000313" key="5">
    <source>
        <dbReference type="Proteomes" id="UP000231990"/>
    </source>
</evidence>
<feature type="transmembrane region" description="Helical" evidence="1">
    <location>
        <begin position="204"/>
        <end position="221"/>
    </location>
</feature>
<proteinExistence type="predicted"/>
<evidence type="ECO:0000256" key="1">
    <source>
        <dbReference type="SAM" id="Phobius"/>
    </source>
</evidence>
<feature type="transmembrane region" description="Helical" evidence="1">
    <location>
        <begin position="503"/>
        <end position="522"/>
    </location>
</feature>
<dbReference type="AlphaFoldDB" id="A0A2M9ZPZ3"/>
<feature type="transmembrane region" description="Helical" evidence="1">
    <location>
        <begin position="162"/>
        <end position="183"/>
    </location>
</feature>
<reference evidence="4 5" key="1">
    <citation type="submission" date="2017-07" db="EMBL/GenBank/DDBJ databases">
        <title>Leptospira spp. isolated from tropical soils.</title>
        <authorList>
            <person name="Thibeaux R."/>
            <person name="Iraola G."/>
            <person name="Ferres I."/>
            <person name="Bierque E."/>
            <person name="Girault D."/>
            <person name="Soupe-Gilbert M.-E."/>
            <person name="Picardeau M."/>
            <person name="Goarant C."/>
        </authorList>
    </citation>
    <scope>NUCLEOTIDE SEQUENCE [LARGE SCALE GENOMIC DNA]</scope>
    <source>
        <strain evidence="3 5">FH1-B-B1</strain>
        <strain evidence="2 4">FH1-B-C1</strain>
    </source>
</reference>
<feature type="transmembrane region" description="Helical" evidence="1">
    <location>
        <begin position="294"/>
        <end position="311"/>
    </location>
</feature>
<comment type="caution">
    <text evidence="3">The sequence shown here is derived from an EMBL/GenBank/DDBJ whole genome shotgun (WGS) entry which is preliminary data.</text>
</comment>
<sequence length="664" mass="74849">MFAVFLTYLLLRWTLLVRNPEANLGLAWIQFLAGCLPNFYHRKTGRIWTVALVLLAPGLLSSVETGFLWVNSLLAGATFGVFLRQYVSTFYGHSTNDEDPVLRYFYINRPYKNSLSFTENPKTGLLVLLLACILERILHYFGTSSFTHLMLPDTEYSSGVSSKYAFALTLDGIGIWLSSVVYFMAEEISSHDTDPPVKHWRQGLALGFAGNLILGCLQALSGDTNFPFTPGNAETFGVTGFFPDANSFNLGMPILASVLFYYIHSRSWRLYSRVFLSAVILIPLFIAGRYSGTVYWILLILQVGMVVGLAYRRMVRNRILKYAFFPIVAACTLLVLIGVGWLGKWEWTPTAWQVLHEDFVNAWTKGKGFSKLLEFYWKDGWVQTLSAWNWFKEAPVFGQGFGGFALHWIELGPRGAFPQLGWQDFQLSSWILMMEEGGVFFFLLFGAWIGLEAFQRGHAWTLLLLLFPVTFYSPWTGGAGILGFLVFWILGSSQPSTKELPKWWIVPVFNLVCLLFGLILGVKTLISLSSKAQGAEFRYEERKTFQLSAKEKYVSKYGSKFHAFRSGVSWVIGDKGSLNFRVALSDDPKPGKPVYIRWKFWDQAGVELQARSIPLNGSTGQVSLSVPSGAKFLSAEIMRISLLEAGPNEFFVSTDDFDGLNRIR</sequence>
<feature type="transmembrane region" description="Helical" evidence="1">
    <location>
        <begin position="22"/>
        <end position="40"/>
    </location>
</feature>
<evidence type="ECO:0008006" key="6">
    <source>
        <dbReference type="Google" id="ProtNLM"/>
    </source>
</evidence>
<gene>
    <name evidence="2" type="ORF">CH360_03675</name>
    <name evidence="3" type="ORF">CH373_06815</name>
</gene>
<feature type="transmembrane region" description="Helical" evidence="1">
    <location>
        <begin position="47"/>
        <end position="63"/>
    </location>
</feature>
<protein>
    <recommendedName>
        <fullName evidence="6">Ligase</fullName>
    </recommendedName>
</protein>
<dbReference type="OrthoDB" id="342411at2"/>
<feature type="transmembrane region" description="Helical" evidence="1">
    <location>
        <begin position="430"/>
        <end position="451"/>
    </location>
</feature>
<dbReference type="Proteomes" id="UP000231990">
    <property type="component" value="Unassembled WGS sequence"/>
</dbReference>
<keyword evidence="1" id="KW-0472">Membrane</keyword>
<feature type="transmembrane region" description="Helical" evidence="1">
    <location>
        <begin position="270"/>
        <end position="288"/>
    </location>
</feature>
<feature type="transmembrane region" description="Helical" evidence="1">
    <location>
        <begin position="241"/>
        <end position="263"/>
    </location>
</feature>
<organism evidence="3 5">
    <name type="scientific">Leptospira perolatii</name>
    <dbReference type="NCBI Taxonomy" id="2023191"/>
    <lineage>
        <taxon>Bacteria</taxon>
        <taxon>Pseudomonadati</taxon>
        <taxon>Spirochaetota</taxon>
        <taxon>Spirochaetia</taxon>
        <taxon>Leptospirales</taxon>
        <taxon>Leptospiraceae</taxon>
        <taxon>Leptospira</taxon>
    </lineage>
</organism>
<keyword evidence="1" id="KW-0812">Transmembrane</keyword>
<keyword evidence="1" id="KW-1133">Transmembrane helix</keyword>
<dbReference type="Proteomes" id="UP000231962">
    <property type="component" value="Unassembled WGS sequence"/>
</dbReference>
<feature type="transmembrane region" description="Helical" evidence="1">
    <location>
        <begin position="323"/>
        <end position="343"/>
    </location>
</feature>